<feature type="domain" description="Radical SAM core" evidence="10">
    <location>
        <begin position="46"/>
        <end position="281"/>
    </location>
</feature>
<dbReference type="EC" id="4.1.3.44" evidence="9"/>
<dbReference type="Gene3D" id="3.20.20.70">
    <property type="entry name" value="Aldolase class I"/>
    <property type="match status" value="1"/>
</dbReference>
<dbReference type="SFLD" id="SFLDG01071">
    <property type="entry name" value="tRNA_wybutosine-synthesizing"/>
    <property type="match status" value="1"/>
</dbReference>
<dbReference type="InterPro" id="IPR058240">
    <property type="entry name" value="rSAM_sf"/>
</dbReference>
<keyword evidence="7 9" id="KW-0456">Lyase</keyword>
<protein>
    <recommendedName>
        <fullName evidence="9">S-adenosyl-L-methionine-dependent tRNA 4-demethylwyosine synthase</fullName>
        <ecNumber evidence="9">4.1.3.44</ecNumber>
    </recommendedName>
    <alternativeName>
        <fullName evidence="9">tRNA wyosine derivatives biosynthesis protein Taw1</fullName>
    </alternativeName>
</protein>
<gene>
    <name evidence="9" type="primary">taw1</name>
    <name evidence="11" type="ORF">HA299_06770</name>
</gene>
<dbReference type="AlphaFoldDB" id="A0A832W0D5"/>
<dbReference type="GO" id="GO:0102521">
    <property type="term" value="F:tRNA-4-demethylwyosine synthase activity"/>
    <property type="evidence" value="ECO:0007669"/>
    <property type="project" value="UniProtKB-EC"/>
</dbReference>
<feature type="binding site" evidence="9">
    <location>
        <position position="40"/>
    </location>
    <ligand>
        <name>[4Fe-4S] cluster</name>
        <dbReference type="ChEBI" id="CHEBI:49883"/>
        <label>1</label>
    </ligand>
</feature>
<dbReference type="Pfam" id="PF08608">
    <property type="entry name" value="Wyosine_form"/>
    <property type="match status" value="1"/>
</dbReference>
<comment type="similarity">
    <text evidence="9">Belongs to the TYW1 family.</text>
</comment>
<comment type="catalytic activity">
    <reaction evidence="8 9">
        <text>N(1)-methylguanosine(37) in tRNA(Phe) + pyruvate + S-adenosyl-L-methionine = 4-demethylwyosine(37) in tRNA(Phe) + 5'-deoxyadenosine + L-methionine + CO2 + H2O</text>
        <dbReference type="Rhea" id="RHEA:36347"/>
        <dbReference type="Rhea" id="RHEA-COMP:10164"/>
        <dbReference type="Rhea" id="RHEA-COMP:10165"/>
        <dbReference type="ChEBI" id="CHEBI:15361"/>
        <dbReference type="ChEBI" id="CHEBI:15377"/>
        <dbReference type="ChEBI" id="CHEBI:16526"/>
        <dbReference type="ChEBI" id="CHEBI:17319"/>
        <dbReference type="ChEBI" id="CHEBI:57844"/>
        <dbReference type="ChEBI" id="CHEBI:59789"/>
        <dbReference type="ChEBI" id="CHEBI:64315"/>
        <dbReference type="ChEBI" id="CHEBI:73542"/>
        <dbReference type="EC" id="4.1.3.44"/>
    </reaction>
</comment>
<dbReference type="InterPro" id="IPR013785">
    <property type="entry name" value="Aldolase_TIM"/>
</dbReference>
<feature type="binding site" evidence="9">
    <location>
        <position position="62"/>
    </location>
    <ligand>
        <name>[4Fe-4S] cluster</name>
        <dbReference type="ChEBI" id="CHEBI:49883"/>
        <label>2</label>
        <note>4Fe-4S-S-AdoMet</note>
    </ligand>
</feature>
<dbReference type="InterPro" id="IPR013917">
    <property type="entry name" value="tRNA_wybutosine-synth"/>
</dbReference>
<name>A0A832W0D5_9EURY</name>
<keyword evidence="4 9" id="KW-0479">Metal-binding</keyword>
<feature type="binding site" evidence="9">
    <location>
        <position position="27"/>
    </location>
    <ligand>
        <name>[4Fe-4S] cluster</name>
        <dbReference type="ChEBI" id="CHEBI:49883"/>
        <label>1</label>
    </ligand>
</feature>
<dbReference type="GO" id="GO:0051539">
    <property type="term" value="F:4 iron, 4 sulfur cluster binding"/>
    <property type="evidence" value="ECO:0007669"/>
    <property type="project" value="UniProtKB-UniRule"/>
</dbReference>
<dbReference type="GO" id="GO:0008033">
    <property type="term" value="P:tRNA processing"/>
    <property type="evidence" value="ECO:0007669"/>
    <property type="project" value="UniProtKB-UniRule"/>
</dbReference>
<feature type="binding site" evidence="9">
    <location>
        <position position="53"/>
    </location>
    <ligand>
        <name>[4Fe-4S] cluster</name>
        <dbReference type="ChEBI" id="CHEBI:49883"/>
        <label>1</label>
    </ligand>
</feature>
<evidence type="ECO:0000313" key="11">
    <source>
        <dbReference type="EMBL" id="HIH70294.1"/>
    </source>
</evidence>
<evidence type="ECO:0000256" key="9">
    <source>
        <dbReference type="HAMAP-Rule" id="MF_01921"/>
    </source>
</evidence>
<keyword evidence="3 9" id="KW-0819">tRNA processing</keyword>
<accession>A0A832W0D5</accession>
<evidence type="ECO:0000256" key="2">
    <source>
        <dbReference type="ARBA" id="ARBA00022691"/>
    </source>
</evidence>
<dbReference type="PANTHER" id="PTHR13930">
    <property type="entry name" value="S-ADENOSYL-L-METHIONINE-DEPENDENT TRNA 4-DEMETHYLWYOSINE SYNTHASE"/>
    <property type="match status" value="1"/>
</dbReference>
<dbReference type="Pfam" id="PF04055">
    <property type="entry name" value="Radical_SAM"/>
    <property type="match status" value="1"/>
</dbReference>
<evidence type="ECO:0000256" key="3">
    <source>
        <dbReference type="ARBA" id="ARBA00022694"/>
    </source>
</evidence>
<dbReference type="RefSeq" id="WP_276624623.1">
    <property type="nucleotide sequence ID" value="NZ_DUIH01000021.1"/>
</dbReference>
<feature type="binding site" evidence="9">
    <location>
        <position position="66"/>
    </location>
    <ligand>
        <name>[4Fe-4S] cluster</name>
        <dbReference type="ChEBI" id="CHEBI:49883"/>
        <label>2</label>
        <note>4Fe-4S-S-AdoMet</note>
    </ligand>
</feature>
<dbReference type="SUPFAM" id="SSF102114">
    <property type="entry name" value="Radical SAM enzymes"/>
    <property type="match status" value="1"/>
</dbReference>
<sequence length="310" mass="35293">MSDEEYWRLLRKHGYQRVGAHSAVKSCLWLKKALRGEGMCYKGRFYGIFSHRCIQMTPTLMCNQRCMFCWRPVEVEPPAYGWDSPSLIADGAIEAQMRLLTGYGGSSKTDGAALREAHTPRHVAISLAGEPTLYPYLDELIREFSSRDMTTFVVSNGTCPEVIEKISPTMLYISLDAPDEHTYRKVCRPIANTWNRVLESLELLPQKRCRTNVRITLVRGLNMHDEAGYATLLEKAQPDFVEVKAYMHIGFSRNRLARDAMPAHEEVHAFASRIAHFTGYTLVDEVPISRVVLLARDDRTPRWISGVGHE</sequence>
<dbReference type="Proteomes" id="UP000600363">
    <property type="component" value="Unassembled WGS sequence"/>
</dbReference>
<keyword evidence="5 9" id="KW-0408">Iron</keyword>
<evidence type="ECO:0000256" key="4">
    <source>
        <dbReference type="ARBA" id="ARBA00022723"/>
    </source>
</evidence>
<evidence type="ECO:0000256" key="1">
    <source>
        <dbReference type="ARBA" id="ARBA00022485"/>
    </source>
</evidence>
<dbReference type="PROSITE" id="PS51918">
    <property type="entry name" value="RADICAL_SAM"/>
    <property type="match status" value="1"/>
</dbReference>
<keyword evidence="1 9" id="KW-0004">4Fe-4S</keyword>
<evidence type="ECO:0000256" key="8">
    <source>
        <dbReference type="ARBA" id="ARBA00049466"/>
    </source>
</evidence>
<dbReference type="SFLD" id="SFLDF00284">
    <property type="entry name" value="tRNA_wybutosine-synthesizing"/>
    <property type="match status" value="1"/>
</dbReference>
<comment type="subunit">
    <text evidence="9">Monomer.</text>
</comment>
<evidence type="ECO:0000256" key="7">
    <source>
        <dbReference type="ARBA" id="ARBA00023239"/>
    </source>
</evidence>
<dbReference type="InterPro" id="IPR023993">
    <property type="entry name" value="TYW1_archaea"/>
</dbReference>
<dbReference type="InterPro" id="IPR034556">
    <property type="entry name" value="tRNA_wybutosine-synthase"/>
</dbReference>
<comment type="function">
    <text evidence="9">Component of the wyosine derivatives biosynthesis pathway that catalyzes the condensation of N-methylguanine with 2 carbon atoms from pyruvate to form the tricyclic 4-demethylwyosine (imG-14) on guanosine-37 of tRNA(Phe).</text>
</comment>
<dbReference type="CDD" id="cd01335">
    <property type="entry name" value="Radical_SAM"/>
    <property type="match status" value="1"/>
</dbReference>
<comment type="caution">
    <text evidence="11">The sequence shown here is derived from an EMBL/GenBank/DDBJ whole genome shotgun (WGS) entry which is preliminary data.</text>
</comment>
<reference evidence="11" key="1">
    <citation type="journal article" date="2020" name="bioRxiv">
        <title>A rank-normalized archaeal taxonomy based on genome phylogeny resolves widespread incomplete and uneven classifications.</title>
        <authorList>
            <person name="Rinke C."/>
            <person name="Chuvochina M."/>
            <person name="Mussig A.J."/>
            <person name="Chaumeil P.-A."/>
            <person name="Waite D.W."/>
            <person name="Whitman W.B."/>
            <person name="Parks D.H."/>
            <person name="Hugenholtz P."/>
        </authorList>
    </citation>
    <scope>NUCLEOTIDE SEQUENCE</scope>
    <source>
        <strain evidence="11">UBA12518</strain>
    </source>
</reference>
<evidence type="ECO:0000256" key="6">
    <source>
        <dbReference type="ARBA" id="ARBA00023014"/>
    </source>
</evidence>
<organism evidence="11 12">
    <name type="scientific">Methermicoccus shengliensis</name>
    <dbReference type="NCBI Taxonomy" id="660064"/>
    <lineage>
        <taxon>Archaea</taxon>
        <taxon>Methanobacteriati</taxon>
        <taxon>Methanobacteriota</taxon>
        <taxon>Stenosarchaea group</taxon>
        <taxon>Methanomicrobia</taxon>
        <taxon>Methanosarcinales</taxon>
        <taxon>Methermicoccaceae</taxon>
        <taxon>Methermicoccus</taxon>
    </lineage>
</organism>
<evidence type="ECO:0000259" key="10">
    <source>
        <dbReference type="PROSITE" id="PS51918"/>
    </source>
</evidence>
<feature type="binding site" evidence="9">
    <location>
        <position position="69"/>
    </location>
    <ligand>
        <name>[4Fe-4S] cluster</name>
        <dbReference type="ChEBI" id="CHEBI:49883"/>
        <label>2</label>
        <note>4Fe-4S-S-AdoMet</note>
    </ligand>
</feature>
<dbReference type="EMBL" id="DUIH01000021">
    <property type="protein sequence ID" value="HIH70294.1"/>
    <property type="molecule type" value="Genomic_DNA"/>
</dbReference>
<evidence type="ECO:0000256" key="5">
    <source>
        <dbReference type="ARBA" id="ARBA00023004"/>
    </source>
</evidence>
<dbReference type="NCBIfam" id="TIGR03972">
    <property type="entry name" value="rSAM_TYW1"/>
    <property type="match status" value="1"/>
</dbReference>
<comment type="cofactor">
    <cofactor evidence="9">
        <name>[4Fe-4S] cluster</name>
        <dbReference type="ChEBI" id="CHEBI:49883"/>
    </cofactor>
    <text evidence="9">Binds 2 [4Fe-4S] clusters. Binds 1 [4Fe-4S] cluster coordinated with 3 cysteines and an exchangeable S-adenosyl-L-methionine.</text>
</comment>
<dbReference type="SFLD" id="SFLDS00029">
    <property type="entry name" value="Radical_SAM"/>
    <property type="match status" value="1"/>
</dbReference>
<keyword evidence="9" id="KW-0963">Cytoplasm</keyword>
<keyword evidence="6 9" id="KW-0411">Iron-sulfur</keyword>
<dbReference type="HAMAP" id="MF_01921">
    <property type="entry name" value="TYW1_archaea"/>
    <property type="match status" value="1"/>
</dbReference>
<dbReference type="PANTHER" id="PTHR13930:SF0">
    <property type="entry name" value="S-ADENOSYL-L-METHIONINE-DEPENDENT TRNA 4-DEMETHYLWYOSINE SYNTHASE TYW1-RELATED"/>
    <property type="match status" value="1"/>
</dbReference>
<dbReference type="GO" id="GO:0005737">
    <property type="term" value="C:cytoplasm"/>
    <property type="evidence" value="ECO:0007669"/>
    <property type="project" value="UniProtKB-SubCell"/>
</dbReference>
<dbReference type="GO" id="GO:0046872">
    <property type="term" value="F:metal ion binding"/>
    <property type="evidence" value="ECO:0007669"/>
    <property type="project" value="UniProtKB-KW"/>
</dbReference>
<keyword evidence="2 9" id="KW-0949">S-adenosyl-L-methionine</keyword>
<comment type="subcellular location">
    <subcellularLocation>
        <location evidence="9">Cytoplasm</location>
    </subcellularLocation>
</comment>
<dbReference type="InterPro" id="IPR007197">
    <property type="entry name" value="rSAM"/>
</dbReference>
<proteinExistence type="inferred from homology"/>
<evidence type="ECO:0000313" key="12">
    <source>
        <dbReference type="Proteomes" id="UP000600363"/>
    </source>
</evidence>